<gene>
    <name evidence="1" type="ORF">MRB53_004027</name>
</gene>
<organism evidence="1 2">
    <name type="scientific">Persea americana</name>
    <name type="common">Avocado</name>
    <dbReference type="NCBI Taxonomy" id="3435"/>
    <lineage>
        <taxon>Eukaryota</taxon>
        <taxon>Viridiplantae</taxon>
        <taxon>Streptophyta</taxon>
        <taxon>Embryophyta</taxon>
        <taxon>Tracheophyta</taxon>
        <taxon>Spermatophyta</taxon>
        <taxon>Magnoliopsida</taxon>
        <taxon>Magnoliidae</taxon>
        <taxon>Laurales</taxon>
        <taxon>Lauraceae</taxon>
        <taxon>Persea</taxon>
    </lineage>
</organism>
<reference evidence="1 2" key="1">
    <citation type="journal article" date="2022" name="Hortic Res">
        <title>A haplotype resolved chromosomal level avocado genome allows analysis of novel avocado genes.</title>
        <authorList>
            <person name="Nath O."/>
            <person name="Fletcher S.J."/>
            <person name="Hayward A."/>
            <person name="Shaw L.M."/>
            <person name="Masouleh A.K."/>
            <person name="Furtado A."/>
            <person name="Henry R.J."/>
            <person name="Mitter N."/>
        </authorList>
    </citation>
    <scope>NUCLEOTIDE SEQUENCE [LARGE SCALE GENOMIC DNA]</scope>
    <source>
        <strain evidence="2">cv. Hass</strain>
    </source>
</reference>
<evidence type="ECO:0000313" key="1">
    <source>
        <dbReference type="EMBL" id="KAJ8651004.1"/>
    </source>
</evidence>
<accession>A0ACC2MZ71</accession>
<name>A0ACC2MZ71_PERAE</name>
<dbReference type="EMBL" id="CM056809">
    <property type="protein sequence ID" value="KAJ8651004.1"/>
    <property type="molecule type" value="Genomic_DNA"/>
</dbReference>
<dbReference type="Proteomes" id="UP001234297">
    <property type="component" value="Chromosome 1"/>
</dbReference>
<proteinExistence type="predicted"/>
<protein>
    <submittedName>
        <fullName evidence="1">Uncharacterized protein</fullName>
    </submittedName>
</protein>
<comment type="caution">
    <text evidence="1">The sequence shown here is derived from an EMBL/GenBank/DDBJ whole genome shotgun (WGS) entry which is preliminary data.</text>
</comment>
<sequence length="910" mass="100336">MQVGSDSIDTDRPKPSPEDSVDFEANLRSDGTPQAATNNSGTPSQIEKRVNSKLGGKRYPLRSSLEGTRVLRSRFNGVCNAPPTNTSTNSISSTAQRRKNRKKRTGQNKVSNDELADIRRRVKYLSARMNYEQSLIDAYSGEGWKGQSAEKVRPERELQRASSEILRRKLELRDLFQRLDSICAEGKLQDSLFDSEGQIDNEDIFCAKCGSKDFSANNDIVLCDGGCDRGFHQMCLVPPLLNIPPGDDSWLCPGCDCKVDCIGVLNDIQGTNLSIEDKWEEVFPEAAAAASGDEQQDELGLPSDDSEDDDYDPDCPEADEKIQKESSSSEESGSTSTSDGSSASADDKQHINPGFSSDDSEDNDFDPDAPELDEKVQSEGLSSDESDFSSDTNDLIPSKYDNDSSGSDNESSPNHAEHIGGFDGGEPEASQRTKRTLSSELLSTLERDQSGEFFLPVSGKRLRERLDYKKLNDETYGNIRSDSSDDDDWTDMNLKKVKRRGESKSTVMASLQNTQTIQDGENTKQSQRKPEGEVLPKQEKLPDTRTLHNLESEGADHTMKAYYMRKKLTTSRPGCFGREVSQRLCECFKANAYPTQEMLENLSKEIGITFHQVSIWFENTRRSFCLPETKEASKEENGTPNEGSISTKANLEEPRSGVKVVSANKKANKTENNTPSQDSIHTEMDVKEPGSETKVVSTNKEASKTEINTPNKDNIPPKTTVNEPQPEEKVVSATKEASETENSTPNKDSISATTNGKEPEPEVVVVADSSASIDVEEIRPFNLSTNHATPNRKGSRKVASTTPRWNSARYESRKRRQAMLEGPAAGEALTDNVKPTKRKETDSPGVQPDQTNGQCNKFESVHSQVETRRYSVASGELPVDTLLDREPSETGRDGAFASLNVCLNSCPCSV</sequence>
<evidence type="ECO:0000313" key="2">
    <source>
        <dbReference type="Proteomes" id="UP001234297"/>
    </source>
</evidence>
<keyword evidence="2" id="KW-1185">Reference proteome</keyword>